<evidence type="ECO:0000256" key="4">
    <source>
        <dbReference type="ARBA" id="ARBA00022989"/>
    </source>
</evidence>
<accession>A0A7D9E2K9</accession>
<evidence type="ECO:0000256" key="6">
    <source>
        <dbReference type="ARBA" id="ARBA00023136"/>
    </source>
</evidence>
<feature type="non-terminal residue" evidence="10">
    <location>
        <position position="141"/>
    </location>
</feature>
<gene>
    <name evidence="10" type="ORF">PACLA_8A072391</name>
</gene>
<evidence type="ECO:0000313" key="11">
    <source>
        <dbReference type="Proteomes" id="UP001152795"/>
    </source>
</evidence>
<evidence type="ECO:0000256" key="3">
    <source>
        <dbReference type="ARBA" id="ARBA00022692"/>
    </source>
</evidence>
<keyword evidence="11" id="KW-1185">Reference proteome</keyword>
<dbReference type="GO" id="GO:0004930">
    <property type="term" value="F:G protein-coupled receptor activity"/>
    <property type="evidence" value="ECO:0007669"/>
    <property type="project" value="UniProtKB-KW"/>
</dbReference>
<proteinExistence type="predicted"/>
<protein>
    <submittedName>
        <fullName evidence="10">Adrenocorticotropic hormone receptor</fullName>
    </submittedName>
</protein>
<evidence type="ECO:0000256" key="1">
    <source>
        <dbReference type="ARBA" id="ARBA00004651"/>
    </source>
</evidence>
<keyword evidence="3" id="KW-0812">Transmembrane</keyword>
<keyword evidence="4" id="KW-1133">Transmembrane helix</keyword>
<comment type="subcellular location">
    <subcellularLocation>
        <location evidence="1">Cell membrane</location>
        <topology evidence="1">Multi-pass membrane protein</topology>
    </subcellularLocation>
</comment>
<dbReference type="Proteomes" id="UP001152795">
    <property type="component" value="Unassembled WGS sequence"/>
</dbReference>
<evidence type="ECO:0000313" key="10">
    <source>
        <dbReference type="EMBL" id="CAB3998377.1"/>
    </source>
</evidence>
<dbReference type="GO" id="GO:0005886">
    <property type="term" value="C:plasma membrane"/>
    <property type="evidence" value="ECO:0007669"/>
    <property type="project" value="UniProtKB-SubCell"/>
</dbReference>
<dbReference type="InterPro" id="IPR017452">
    <property type="entry name" value="GPCR_Rhodpsn_7TM"/>
</dbReference>
<dbReference type="AlphaFoldDB" id="A0A7D9E2K9"/>
<keyword evidence="9" id="KW-0807">Transducer</keyword>
<sequence>MDNHSTERNGSTNDLIHFPNSALASMLVINVAGVLGNVLLIMAHVKDPLRVLKSPSSHFILNVASVDALLSAVFLVSTILVLNLAFAKRSWDWDTSNRSLILFLLISLICSALFASYLSLAVERFLSVAYPLWHRVRVTTK</sequence>
<evidence type="ECO:0000256" key="2">
    <source>
        <dbReference type="ARBA" id="ARBA00022475"/>
    </source>
</evidence>
<evidence type="ECO:0000256" key="9">
    <source>
        <dbReference type="ARBA" id="ARBA00023224"/>
    </source>
</evidence>
<dbReference type="SUPFAM" id="SSF81321">
    <property type="entry name" value="Family A G protein-coupled receptor-like"/>
    <property type="match status" value="1"/>
</dbReference>
<dbReference type="PROSITE" id="PS50262">
    <property type="entry name" value="G_PROTEIN_RECEP_F1_2"/>
    <property type="match status" value="1"/>
</dbReference>
<reference evidence="10" key="1">
    <citation type="submission" date="2020-04" db="EMBL/GenBank/DDBJ databases">
        <authorList>
            <person name="Alioto T."/>
            <person name="Alioto T."/>
            <person name="Gomez Garrido J."/>
        </authorList>
    </citation>
    <scope>NUCLEOTIDE SEQUENCE</scope>
    <source>
        <strain evidence="10">A484AB</strain>
    </source>
</reference>
<dbReference type="PRINTS" id="PR00237">
    <property type="entry name" value="GPCRRHODOPSN"/>
</dbReference>
<organism evidence="10 11">
    <name type="scientific">Paramuricea clavata</name>
    <name type="common">Red gorgonian</name>
    <name type="synonym">Violescent sea-whip</name>
    <dbReference type="NCBI Taxonomy" id="317549"/>
    <lineage>
        <taxon>Eukaryota</taxon>
        <taxon>Metazoa</taxon>
        <taxon>Cnidaria</taxon>
        <taxon>Anthozoa</taxon>
        <taxon>Octocorallia</taxon>
        <taxon>Malacalcyonacea</taxon>
        <taxon>Plexauridae</taxon>
        <taxon>Paramuricea</taxon>
    </lineage>
</organism>
<keyword evidence="7 10" id="KW-0675">Receptor</keyword>
<dbReference type="EMBL" id="CACRXK020003337">
    <property type="protein sequence ID" value="CAB3998377.1"/>
    <property type="molecule type" value="Genomic_DNA"/>
</dbReference>
<dbReference type="InterPro" id="IPR000276">
    <property type="entry name" value="GPCR_Rhodpsn"/>
</dbReference>
<dbReference type="OrthoDB" id="5966147at2759"/>
<keyword evidence="2" id="KW-1003">Cell membrane</keyword>
<dbReference type="PANTHER" id="PTHR24246">
    <property type="entry name" value="OLFACTORY RECEPTOR AND ADENOSINE RECEPTOR"/>
    <property type="match status" value="1"/>
</dbReference>
<evidence type="ECO:0000256" key="7">
    <source>
        <dbReference type="ARBA" id="ARBA00023170"/>
    </source>
</evidence>
<evidence type="ECO:0000256" key="5">
    <source>
        <dbReference type="ARBA" id="ARBA00023040"/>
    </source>
</evidence>
<evidence type="ECO:0000256" key="8">
    <source>
        <dbReference type="ARBA" id="ARBA00023180"/>
    </source>
</evidence>
<name>A0A7D9E2K9_PARCT</name>
<comment type="caution">
    <text evidence="10">The sequence shown here is derived from an EMBL/GenBank/DDBJ whole genome shotgun (WGS) entry which is preliminary data.</text>
</comment>
<keyword evidence="6" id="KW-0472">Membrane</keyword>
<keyword evidence="5" id="KW-0297">G-protein coupled receptor</keyword>
<dbReference type="PANTHER" id="PTHR24246:SF27">
    <property type="entry name" value="ADENOSINE RECEPTOR, ISOFORM A"/>
    <property type="match status" value="1"/>
</dbReference>
<dbReference type="Gene3D" id="1.20.1070.10">
    <property type="entry name" value="Rhodopsin 7-helix transmembrane proteins"/>
    <property type="match status" value="1"/>
</dbReference>
<keyword evidence="8" id="KW-0325">Glycoprotein</keyword>